<keyword evidence="4" id="KW-1185">Reference proteome</keyword>
<gene>
    <name evidence="3" type="ORF">NLU13_1563</name>
</gene>
<feature type="compositionally biased region" description="Polar residues" evidence="1">
    <location>
        <begin position="444"/>
        <end position="458"/>
    </location>
</feature>
<name>A0AA39GR76_SARSR</name>
<comment type="caution">
    <text evidence="3">The sequence shown here is derived from an EMBL/GenBank/DDBJ whole genome shotgun (WGS) entry which is preliminary data.</text>
</comment>
<feature type="region of interest" description="Disordered" evidence="1">
    <location>
        <begin position="417"/>
        <end position="465"/>
    </location>
</feature>
<evidence type="ECO:0000313" key="4">
    <source>
        <dbReference type="Proteomes" id="UP001175261"/>
    </source>
</evidence>
<evidence type="ECO:0000313" key="3">
    <source>
        <dbReference type="EMBL" id="KAK0392065.1"/>
    </source>
</evidence>
<dbReference type="Pfam" id="PF12770">
    <property type="entry name" value="CHAT"/>
    <property type="match status" value="1"/>
</dbReference>
<feature type="domain" description="CHAT" evidence="2">
    <location>
        <begin position="229"/>
        <end position="392"/>
    </location>
</feature>
<sequence length="704" mass="79324">MDQVYIRSRSPPAATAAHQTNRRQWDVTIRVNNLEETQATIIDPFTEGEYLTIFENYLRDSDRPKWSPHRLTTEAQNDEYEFPRAEEDIQAYAMALLDGLDLNASCFSSAATECQMYIIQHHRTESSRSATNTPDIHCLAWELLEQIEIPGLPNLRLRVTRISDFATPVHRPYRILQPLSTVQADTSKIFKILLVVARDFSRTGPERDPEPDLAQWPLMSVQKKLRSRLLLEVVRPGSVEELRVHLQSRERQGIRFNLVHFDLHGRITHDGQGNPKPKLLFAGHRNVGPVSGLQVPQTSLADANVVGKLLAEYKIENVVLNACLSAYNRDGPATNLSHILLQHGVRRVSAMWFYVHWQTVATYLETFYSELLVRCVDFDRAAHRGRAAIRQKPTSRTGQVYQDFFLCVNYASEVSQPTVGVGGSSPRMGTGPMPRRDPSPAPSIRSQDSSTSNTSIKSLKSGLWKPPTPRLGDGFFLTSVVGGDSEPVMRMKLHLLELEYKLLTSRIVYASDLRRADSKLGLDIDKLAGIWLATNLIDEVHYYRGKDFAKRRVLKESIPSKEKRTRASPGTAGANYLHGLLFQPRPVKALRPSLHIIRELDTVLDPGMQADEVLNQRSEERRLIAQENLQRFAGKILAEGADGHGQGSCILVLGSNDAQWWRTYLQHLGGEWWVHMPWGFTLHSRHRGSGAGGRRGLTMLGVPA</sequence>
<dbReference type="EMBL" id="JAPDFR010000001">
    <property type="protein sequence ID" value="KAK0392065.1"/>
    <property type="molecule type" value="Genomic_DNA"/>
</dbReference>
<evidence type="ECO:0000256" key="1">
    <source>
        <dbReference type="SAM" id="MobiDB-lite"/>
    </source>
</evidence>
<protein>
    <recommendedName>
        <fullName evidence="2">CHAT domain-containing protein</fullName>
    </recommendedName>
</protein>
<dbReference type="InterPro" id="IPR024983">
    <property type="entry name" value="CHAT_dom"/>
</dbReference>
<feature type="region of interest" description="Disordered" evidence="1">
    <location>
        <begin position="1"/>
        <end position="21"/>
    </location>
</feature>
<evidence type="ECO:0000259" key="2">
    <source>
        <dbReference type="Pfam" id="PF12770"/>
    </source>
</evidence>
<accession>A0AA39GR76</accession>
<dbReference type="AlphaFoldDB" id="A0AA39GR76"/>
<dbReference type="Proteomes" id="UP001175261">
    <property type="component" value="Unassembled WGS sequence"/>
</dbReference>
<organism evidence="3 4">
    <name type="scientific">Sarocladium strictum</name>
    <name type="common">Black bundle disease fungus</name>
    <name type="synonym">Acremonium strictum</name>
    <dbReference type="NCBI Taxonomy" id="5046"/>
    <lineage>
        <taxon>Eukaryota</taxon>
        <taxon>Fungi</taxon>
        <taxon>Dikarya</taxon>
        <taxon>Ascomycota</taxon>
        <taxon>Pezizomycotina</taxon>
        <taxon>Sordariomycetes</taxon>
        <taxon>Hypocreomycetidae</taxon>
        <taxon>Hypocreales</taxon>
        <taxon>Sarocladiaceae</taxon>
        <taxon>Sarocladium</taxon>
    </lineage>
</organism>
<reference evidence="3" key="1">
    <citation type="submission" date="2022-10" db="EMBL/GenBank/DDBJ databases">
        <title>Determination and structural analysis of whole genome sequence of Sarocladium strictum F4-1.</title>
        <authorList>
            <person name="Hu L."/>
            <person name="Jiang Y."/>
        </authorList>
    </citation>
    <scope>NUCLEOTIDE SEQUENCE</scope>
    <source>
        <strain evidence="3">F4-1</strain>
    </source>
</reference>
<proteinExistence type="predicted"/>